<dbReference type="GO" id="GO:0019305">
    <property type="term" value="P:dTDP-rhamnose biosynthetic process"/>
    <property type="evidence" value="ECO:0007669"/>
    <property type="project" value="UniProtKB-UniPathway"/>
</dbReference>
<dbReference type="SUPFAM" id="SSF51735">
    <property type="entry name" value="NAD(P)-binding Rossmann-fold domains"/>
    <property type="match status" value="1"/>
</dbReference>
<dbReference type="InterPro" id="IPR005913">
    <property type="entry name" value="dTDP_dehydrorham_reduct"/>
</dbReference>
<dbReference type="EC" id="1.1.1.133" evidence="2"/>
<keyword evidence="2" id="KW-0521">NADP</keyword>
<evidence type="ECO:0000256" key="2">
    <source>
        <dbReference type="RuleBase" id="RU364082"/>
    </source>
</evidence>
<accession>A0A2M6WZG0</accession>
<dbReference type="InterPro" id="IPR036291">
    <property type="entry name" value="NAD(P)-bd_dom_sf"/>
</dbReference>
<dbReference type="AlphaFoldDB" id="A0A2M6WZG0"/>
<protein>
    <recommendedName>
        <fullName evidence="2">dTDP-4-dehydrorhamnose reductase</fullName>
        <ecNumber evidence="2">1.1.1.133</ecNumber>
    </recommendedName>
</protein>
<sequence length="275" mass="30729">METVILGAKGMLGQALAAAFAAWEPVLWDRRDLDITDGNAVQVRLQELAPELIINAAAYTDVDGAEDNRTMAYLVNEAGVRNIARTANEIGAIVVHYSTDYVFSGEQEFGYREDEPSGPPVNAYGASKLAGERVLAEELPEHYLIRTAWLYGAGGKNFVDTMLQLGREKRELRVVNDQHGNPTYAADLARATFRLLDEEYDPDVYHLVNRGVTTWYDLASEIFRQASMQVKVVPVTSAEFSRPAKRPPYSVLRNTHGPIMRQWDKALYDYIATVV</sequence>
<dbReference type="CDD" id="cd05254">
    <property type="entry name" value="dTDP_HR_like_SDR_e"/>
    <property type="match status" value="1"/>
</dbReference>
<comment type="similarity">
    <text evidence="1 2">Belongs to the dTDP-4-dehydrorhamnose reductase family.</text>
</comment>
<gene>
    <name evidence="4" type="primary">rfbD</name>
    <name evidence="4" type="ORF">COT71_02145</name>
</gene>
<dbReference type="GO" id="GO:0008831">
    <property type="term" value="F:dTDP-4-dehydrorhamnose reductase activity"/>
    <property type="evidence" value="ECO:0007669"/>
    <property type="project" value="UniProtKB-EC"/>
</dbReference>
<keyword evidence="2" id="KW-0560">Oxidoreductase</keyword>
<name>A0A2M6WZG0_9BACT</name>
<dbReference type="PANTHER" id="PTHR10491">
    <property type="entry name" value="DTDP-4-DEHYDRORHAMNOSE REDUCTASE"/>
    <property type="match status" value="1"/>
</dbReference>
<feature type="domain" description="RmlD-like substrate binding" evidence="3">
    <location>
        <begin position="1"/>
        <end position="273"/>
    </location>
</feature>
<dbReference type="InterPro" id="IPR029903">
    <property type="entry name" value="RmlD-like-bd"/>
</dbReference>
<dbReference type="PANTHER" id="PTHR10491:SF4">
    <property type="entry name" value="METHIONINE ADENOSYLTRANSFERASE 2 SUBUNIT BETA"/>
    <property type="match status" value="1"/>
</dbReference>
<comment type="pathway">
    <text evidence="2">Carbohydrate biosynthesis; dTDP-L-rhamnose biosynthesis.</text>
</comment>
<organism evidence="4 5">
    <name type="scientific">Candidatus Andersenbacteria bacterium CG10_big_fil_rev_8_21_14_0_10_54_11</name>
    <dbReference type="NCBI Taxonomy" id="1974485"/>
    <lineage>
        <taxon>Bacteria</taxon>
        <taxon>Candidatus Anderseniibacteriota</taxon>
    </lineage>
</organism>
<evidence type="ECO:0000259" key="3">
    <source>
        <dbReference type="Pfam" id="PF04321"/>
    </source>
</evidence>
<dbReference type="Pfam" id="PF04321">
    <property type="entry name" value="RmlD_sub_bind"/>
    <property type="match status" value="1"/>
</dbReference>
<evidence type="ECO:0000313" key="5">
    <source>
        <dbReference type="Proteomes" id="UP000230731"/>
    </source>
</evidence>
<dbReference type="GO" id="GO:0005829">
    <property type="term" value="C:cytosol"/>
    <property type="evidence" value="ECO:0007669"/>
    <property type="project" value="TreeGrafter"/>
</dbReference>
<proteinExistence type="inferred from homology"/>
<reference evidence="5" key="1">
    <citation type="submission" date="2017-09" db="EMBL/GenBank/DDBJ databases">
        <title>Depth-based differentiation of microbial function through sediment-hosted aquifers and enrichment of novel symbionts in the deep terrestrial subsurface.</title>
        <authorList>
            <person name="Probst A.J."/>
            <person name="Ladd B."/>
            <person name="Jarett J.K."/>
            <person name="Geller-Mcgrath D.E."/>
            <person name="Sieber C.M.K."/>
            <person name="Emerson J.B."/>
            <person name="Anantharaman K."/>
            <person name="Thomas B.C."/>
            <person name="Malmstrom R."/>
            <person name="Stieglmeier M."/>
            <person name="Klingl A."/>
            <person name="Woyke T."/>
            <person name="Ryan C.M."/>
            <person name="Banfield J.F."/>
        </authorList>
    </citation>
    <scope>NUCLEOTIDE SEQUENCE [LARGE SCALE GENOMIC DNA]</scope>
</reference>
<dbReference type="UniPathway" id="UPA00124"/>
<evidence type="ECO:0000256" key="1">
    <source>
        <dbReference type="ARBA" id="ARBA00010944"/>
    </source>
</evidence>
<comment type="caution">
    <text evidence="4">The sequence shown here is derived from an EMBL/GenBank/DDBJ whole genome shotgun (WGS) entry which is preliminary data.</text>
</comment>
<dbReference type="EMBL" id="PEZP01000025">
    <property type="protein sequence ID" value="PIT98192.1"/>
    <property type="molecule type" value="Genomic_DNA"/>
</dbReference>
<evidence type="ECO:0000313" key="4">
    <source>
        <dbReference type="EMBL" id="PIT98192.1"/>
    </source>
</evidence>
<dbReference type="NCBIfam" id="TIGR01214">
    <property type="entry name" value="rmlD"/>
    <property type="match status" value="1"/>
</dbReference>
<dbReference type="Gene3D" id="3.40.50.720">
    <property type="entry name" value="NAD(P)-binding Rossmann-like Domain"/>
    <property type="match status" value="1"/>
</dbReference>
<dbReference type="Gene3D" id="3.90.25.10">
    <property type="entry name" value="UDP-galactose 4-epimerase, domain 1"/>
    <property type="match status" value="1"/>
</dbReference>
<dbReference type="Proteomes" id="UP000230731">
    <property type="component" value="Unassembled WGS sequence"/>
</dbReference>
<comment type="function">
    <text evidence="2">Catalyzes the reduction of dTDP-6-deoxy-L-lyxo-4-hexulose to yield dTDP-L-rhamnose.</text>
</comment>